<evidence type="ECO:0000313" key="2">
    <source>
        <dbReference type="EMBL" id="KAH0619343.1"/>
    </source>
</evidence>
<feature type="domain" description="Lipid-binding serum glycoprotein C-terminal" evidence="1">
    <location>
        <begin position="4"/>
        <end position="69"/>
    </location>
</feature>
<organism evidence="2 3">
    <name type="scientific">Phrynosoma platyrhinos</name>
    <name type="common">Desert horned lizard</name>
    <dbReference type="NCBI Taxonomy" id="52577"/>
    <lineage>
        <taxon>Eukaryota</taxon>
        <taxon>Metazoa</taxon>
        <taxon>Chordata</taxon>
        <taxon>Craniata</taxon>
        <taxon>Vertebrata</taxon>
        <taxon>Euteleostomi</taxon>
        <taxon>Lepidosauria</taxon>
        <taxon>Squamata</taxon>
        <taxon>Bifurcata</taxon>
        <taxon>Unidentata</taxon>
        <taxon>Episquamata</taxon>
        <taxon>Toxicofera</taxon>
        <taxon>Iguania</taxon>
        <taxon>Phrynosomatidae</taxon>
        <taxon>Phrynosomatinae</taxon>
        <taxon>Phrynosoma</taxon>
    </lineage>
</organism>
<gene>
    <name evidence="2" type="ORF">JD844_019384</name>
</gene>
<comment type="caution">
    <text evidence="2">The sequence shown here is derived from an EMBL/GenBank/DDBJ whole genome shotgun (WGS) entry which is preliminary data.</text>
</comment>
<protein>
    <recommendedName>
        <fullName evidence="1">Lipid-binding serum glycoprotein C-terminal domain-containing protein</fullName>
    </recommendedName>
</protein>
<dbReference type="InterPro" id="IPR051660">
    <property type="entry name" value="BPI_fold-BPI/LBP"/>
</dbReference>
<dbReference type="Proteomes" id="UP000826234">
    <property type="component" value="Unassembled WGS sequence"/>
</dbReference>
<dbReference type="Gene3D" id="3.15.20.10">
    <property type="entry name" value="Bactericidal permeability-increasing protein, domain 2"/>
    <property type="match status" value="1"/>
</dbReference>
<dbReference type="PANTHER" id="PTHR46019:SF4">
    <property type="entry name" value="BPI FOLD-CONTAINING FAMILY B MEMBER 4"/>
    <property type="match status" value="1"/>
</dbReference>
<name>A0ABQ7SPX6_PHRPL</name>
<dbReference type="SUPFAM" id="SSF55394">
    <property type="entry name" value="Bactericidal permeability-increasing protein, BPI"/>
    <property type="match status" value="1"/>
</dbReference>
<dbReference type="InterPro" id="IPR001124">
    <property type="entry name" value="Lipid-bd_serum_glycop_C"/>
</dbReference>
<dbReference type="Pfam" id="PF02886">
    <property type="entry name" value="LBP_BPI_CETP_C"/>
    <property type="match status" value="1"/>
</dbReference>
<evidence type="ECO:0000313" key="3">
    <source>
        <dbReference type="Proteomes" id="UP000826234"/>
    </source>
</evidence>
<keyword evidence="3" id="KW-1185">Reference proteome</keyword>
<reference evidence="2 3" key="1">
    <citation type="journal article" date="2022" name="Gigascience">
        <title>A chromosome-level genome assembly and annotation of the desert horned lizard, Phrynosoma platyrhinos, provides insight into chromosomal rearrangements among reptiles.</title>
        <authorList>
            <person name="Koochekian N."/>
            <person name="Ascanio A."/>
            <person name="Farleigh K."/>
            <person name="Card D.C."/>
            <person name="Schield D.R."/>
            <person name="Castoe T.A."/>
            <person name="Jezkova T."/>
        </authorList>
    </citation>
    <scope>NUCLEOTIDE SEQUENCE [LARGE SCALE GENOMIC DNA]</scope>
    <source>
        <strain evidence="2">NK-2021</strain>
    </source>
</reference>
<dbReference type="EMBL" id="JAIPUX010005289">
    <property type="protein sequence ID" value="KAH0619343.1"/>
    <property type="molecule type" value="Genomic_DNA"/>
</dbReference>
<dbReference type="PANTHER" id="PTHR46019">
    <property type="entry name" value="BPI FOLD-CONTAINING FAMILY B MEMBER 4-RELATED"/>
    <property type="match status" value="1"/>
</dbReference>
<evidence type="ECO:0000259" key="1">
    <source>
        <dbReference type="Pfam" id="PF02886"/>
    </source>
</evidence>
<dbReference type="InterPro" id="IPR017943">
    <property type="entry name" value="Bactericidal_perm-incr_a/b_dom"/>
</dbReference>
<sequence>RSHLSVASSTLGKFDVSLMEILVGKIFDVAFLPAINNVLGGGISLPKLLDTDFSNANIDVIEDLLVLSA</sequence>
<accession>A0ABQ7SPX6</accession>
<feature type="non-terminal residue" evidence="2">
    <location>
        <position position="1"/>
    </location>
</feature>
<proteinExistence type="predicted"/>